<evidence type="ECO:0000313" key="3">
    <source>
        <dbReference type="Proteomes" id="UP000597338"/>
    </source>
</evidence>
<dbReference type="PANTHER" id="PTHR18964:SF149">
    <property type="entry name" value="BIFUNCTIONAL UDP-N-ACETYLGLUCOSAMINE 2-EPIMERASE_N-ACETYLMANNOSAMINE KINASE"/>
    <property type="match status" value="1"/>
</dbReference>
<comment type="similarity">
    <text evidence="1">Belongs to the ROK (NagC/XylR) family.</text>
</comment>
<protein>
    <submittedName>
        <fullName evidence="2">N-acylmannosamine kinase</fullName>
    </submittedName>
</protein>
<dbReference type="PANTHER" id="PTHR18964">
    <property type="entry name" value="ROK (REPRESSOR, ORF, KINASE) FAMILY"/>
    <property type="match status" value="1"/>
</dbReference>
<comment type="caution">
    <text evidence="2">The sequence shown here is derived from an EMBL/GenBank/DDBJ whole genome shotgun (WGS) entry which is preliminary data.</text>
</comment>
<dbReference type="GO" id="GO:0016301">
    <property type="term" value="F:kinase activity"/>
    <property type="evidence" value="ECO:0007669"/>
    <property type="project" value="UniProtKB-KW"/>
</dbReference>
<dbReference type="SUPFAM" id="SSF53067">
    <property type="entry name" value="Actin-like ATPase domain"/>
    <property type="match status" value="1"/>
</dbReference>
<dbReference type="InterPro" id="IPR000600">
    <property type="entry name" value="ROK"/>
</dbReference>
<dbReference type="CDD" id="cd23763">
    <property type="entry name" value="ASKHA_ATPase_ROK"/>
    <property type="match status" value="1"/>
</dbReference>
<organism evidence="2 3">
    <name type="scientific">Parapedobacter defluvii</name>
    <dbReference type="NCBI Taxonomy" id="2045106"/>
    <lineage>
        <taxon>Bacteria</taxon>
        <taxon>Pseudomonadati</taxon>
        <taxon>Bacteroidota</taxon>
        <taxon>Sphingobacteriia</taxon>
        <taxon>Sphingobacteriales</taxon>
        <taxon>Sphingobacteriaceae</taxon>
        <taxon>Parapedobacter</taxon>
    </lineage>
</organism>
<dbReference type="RefSeq" id="WP_188751866.1">
    <property type="nucleotide sequence ID" value="NZ_BMIK01000010.1"/>
</dbReference>
<evidence type="ECO:0000313" key="2">
    <source>
        <dbReference type="EMBL" id="GGC34766.1"/>
    </source>
</evidence>
<name>A0ABQ1M5G6_9SPHI</name>
<evidence type="ECO:0000256" key="1">
    <source>
        <dbReference type="ARBA" id="ARBA00006479"/>
    </source>
</evidence>
<reference evidence="3" key="1">
    <citation type="journal article" date="2019" name="Int. J. Syst. Evol. Microbiol.">
        <title>The Global Catalogue of Microorganisms (GCM) 10K type strain sequencing project: providing services to taxonomists for standard genome sequencing and annotation.</title>
        <authorList>
            <consortium name="The Broad Institute Genomics Platform"/>
            <consortium name="The Broad Institute Genome Sequencing Center for Infectious Disease"/>
            <person name="Wu L."/>
            <person name="Ma J."/>
        </authorList>
    </citation>
    <scope>NUCLEOTIDE SEQUENCE [LARGE SCALE GENOMIC DNA]</scope>
    <source>
        <strain evidence="3">CGMCC 1.15342</strain>
    </source>
</reference>
<keyword evidence="3" id="KW-1185">Reference proteome</keyword>
<dbReference type="Pfam" id="PF00480">
    <property type="entry name" value="ROK"/>
    <property type="match status" value="1"/>
</dbReference>
<gene>
    <name evidence="2" type="ORF">GCM10011386_28660</name>
</gene>
<keyword evidence="2" id="KW-0808">Transferase</keyword>
<keyword evidence="2" id="KW-0418">Kinase</keyword>
<dbReference type="InterPro" id="IPR043129">
    <property type="entry name" value="ATPase_NBD"/>
</dbReference>
<dbReference type="Proteomes" id="UP000597338">
    <property type="component" value="Unassembled WGS sequence"/>
</dbReference>
<dbReference type="Gene3D" id="3.30.420.40">
    <property type="match status" value="2"/>
</dbReference>
<dbReference type="EMBL" id="BMIK01000010">
    <property type="protein sequence ID" value="GGC34766.1"/>
    <property type="molecule type" value="Genomic_DNA"/>
</dbReference>
<accession>A0ABQ1M5G6</accession>
<proteinExistence type="inferred from homology"/>
<sequence length="336" mass="35199">MKEYLLGIDIGGTKCAVTYGHYSEAGITLVDEDRFPTAGVDETVSAICSAIEGMMAKHGLTQAQVGAIGISCGGPLDTNKGLIMSPPNLPGWDGIPIVSIVEQRIGVRAGLQNDANACALAEWKCGAGRGTRNMVFMTFGTGLGAGLILDSRLYAGTNDNAGEVGHIRLSSFGPVGYGKGGSFEGFCSGAGITQVARMLVTEKIQMGIAVPWCGADELEVLTAQKVAEEAVKGDTLALKVFDISARKLGEGLSIIIDILNPELIVIGGVYTRCKELMEPRMLETIGQEALSNSSKVCSVVGSQLGEQIGSYSALSVAADLLTKNETVMIFKNRTVK</sequence>